<evidence type="ECO:0008006" key="3">
    <source>
        <dbReference type="Google" id="ProtNLM"/>
    </source>
</evidence>
<protein>
    <recommendedName>
        <fullName evidence="3">SnoaL-like domain-containing protein</fullName>
    </recommendedName>
</protein>
<accession>A0A0C2HV39</accession>
<organism evidence="1 2">
    <name type="scientific">Geoalkalibacter ferrihydriticus DSM 17813</name>
    <dbReference type="NCBI Taxonomy" id="1121915"/>
    <lineage>
        <taxon>Bacteria</taxon>
        <taxon>Pseudomonadati</taxon>
        <taxon>Thermodesulfobacteriota</taxon>
        <taxon>Desulfuromonadia</taxon>
        <taxon>Desulfuromonadales</taxon>
        <taxon>Geoalkalibacteraceae</taxon>
        <taxon>Geoalkalibacter</taxon>
    </lineage>
</organism>
<proteinExistence type="predicted"/>
<dbReference type="AlphaFoldDB" id="A0A0C2HV39"/>
<dbReference type="Proteomes" id="UP000035068">
    <property type="component" value="Unassembled WGS sequence"/>
</dbReference>
<sequence length="153" mass="18251">MSDETDKVSGTLALSSDLEPVDILALRVRAFRLGEFGLVYDSYHAESFFREQFPDRDDYIRYAWAHLRRDFRIRFCRVLASRLVSAEEFHLIFHQAVEVTQGQIETLEMARFFATEQGWRYHSSQKMERSEFDGPVEKIRFLDFDKLHPRLFF</sequence>
<comment type="caution">
    <text evidence="1">The sequence shown here is derived from an EMBL/GenBank/DDBJ whole genome shotgun (WGS) entry which is preliminary data.</text>
</comment>
<gene>
    <name evidence="1" type="ORF">GFER_10805</name>
</gene>
<dbReference type="EMBL" id="JWJD01000003">
    <property type="protein sequence ID" value="KIH76637.1"/>
    <property type="molecule type" value="Genomic_DNA"/>
</dbReference>
<name>A0A0C2HV39_9BACT</name>
<dbReference type="RefSeq" id="WP_040099357.1">
    <property type="nucleotide sequence ID" value="NZ_JWJD01000003.1"/>
</dbReference>
<reference evidence="1 2" key="1">
    <citation type="submission" date="2014-12" db="EMBL/GenBank/DDBJ databases">
        <title>Genomes of Geoalkalibacter ferrihydriticus and Geoalkalibacter subterraneus, two haloalkaliphilic metal-reducing members of the Geobacteraceae.</title>
        <authorList>
            <person name="Badalamenti J.P."/>
            <person name="Torres C.I."/>
            <person name="Krajmalnik-Brown R."/>
            <person name="Bond D.R."/>
        </authorList>
    </citation>
    <scope>NUCLEOTIDE SEQUENCE [LARGE SCALE GENOMIC DNA]</scope>
    <source>
        <strain evidence="1 2">DSM 17813</strain>
    </source>
</reference>
<evidence type="ECO:0000313" key="2">
    <source>
        <dbReference type="Proteomes" id="UP000035068"/>
    </source>
</evidence>
<evidence type="ECO:0000313" key="1">
    <source>
        <dbReference type="EMBL" id="KIH76637.1"/>
    </source>
</evidence>
<keyword evidence="2" id="KW-1185">Reference proteome</keyword>